<evidence type="ECO:0000313" key="2">
    <source>
        <dbReference type="Proteomes" id="UP001642409"/>
    </source>
</evidence>
<reference evidence="1 2" key="1">
    <citation type="submission" date="2024-07" db="EMBL/GenBank/DDBJ databases">
        <authorList>
            <person name="Akdeniz Z."/>
        </authorList>
    </citation>
    <scope>NUCLEOTIDE SEQUENCE [LARGE SCALE GENOMIC DNA]</scope>
</reference>
<comment type="caution">
    <text evidence="1">The sequence shown here is derived from an EMBL/GenBank/DDBJ whole genome shotgun (WGS) entry which is preliminary data.</text>
</comment>
<dbReference type="EMBL" id="CAXDID020000062">
    <property type="protein sequence ID" value="CAL6010906.1"/>
    <property type="molecule type" value="Genomic_DNA"/>
</dbReference>
<organism evidence="1 2">
    <name type="scientific">Hexamita inflata</name>
    <dbReference type="NCBI Taxonomy" id="28002"/>
    <lineage>
        <taxon>Eukaryota</taxon>
        <taxon>Metamonada</taxon>
        <taxon>Diplomonadida</taxon>
        <taxon>Hexamitidae</taxon>
        <taxon>Hexamitinae</taxon>
        <taxon>Hexamita</taxon>
    </lineage>
</organism>
<keyword evidence="2" id="KW-1185">Reference proteome</keyword>
<accession>A0ABP1I7C8</accession>
<evidence type="ECO:0000313" key="1">
    <source>
        <dbReference type="EMBL" id="CAL6010906.1"/>
    </source>
</evidence>
<dbReference type="Gene3D" id="3.80.10.10">
    <property type="entry name" value="Ribonuclease Inhibitor"/>
    <property type="match status" value="1"/>
</dbReference>
<dbReference type="InterPro" id="IPR032675">
    <property type="entry name" value="LRR_dom_sf"/>
</dbReference>
<dbReference type="Proteomes" id="UP001642409">
    <property type="component" value="Unassembled WGS sequence"/>
</dbReference>
<gene>
    <name evidence="1" type="ORF">HINF_LOCUS22311</name>
</gene>
<name>A0ABP1I7C8_9EUKA</name>
<proteinExistence type="predicted"/>
<sequence length="76" mass="8768">MYFKVYQITKLSLQELNLNGNEEIDITTLQHQIILTKLSLGYCNLVNIDALRPLITLKYLTTVVGPRNAFLNQEEE</sequence>
<dbReference type="SUPFAM" id="SSF52058">
    <property type="entry name" value="L domain-like"/>
    <property type="match status" value="1"/>
</dbReference>
<protein>
    <submittedName>
        <fullName evidence="1">Leucine-rich_repeat domain superfamily</fullName>
    </submittedName>
</protein>